<dbReference type="RefSeq" id="WP_309203969.1">
    <property type="nucleotide sequence ID" value="NZ_CP133548.1"/>
</dbReference>
<dbReference type="Pfam" id="PF03846">
    <property type="entry name" value="SulA"/>
    <property type="match status" value="1"/>
</dbReference>
<evidence type="ECO:0000313" key="2">
    <source>
        <dbReference type="Proteomes" id="UP001239782"/>
    </source>
</evidence>
<dbReference type="GO" id="GO:0009432">
    <property type="term" value="P:SOS response"/>
    <property type="evidence" value="ECO:0007669"/>
    <property type="project" value="InterPro"/>
</dbReference>
<organism evidence="1 2">
    <name type="scientific">Pleionea litopenaei</name>
    <dbReference type="NCBI Taxonomy" id="3070815"/>
    <lineage>
        <taxon>Bacteria</taxon>
        <taxon>Pseudomonadati</taxon>
        <taxon>Pseudomonadota</taxon>
        <taxon>Gammaproteobacteria</taxon>
        <taxon>Oceanospirillales</taxon>
        <taxon>Pleioneaceae</taxon>
        <taxon>Pleionea</taxon>
    </lineage>
</organism>
<dbReference type="NCBIfam" id="NF033429">
    <property type="entry name" value="ImuA_translesion"/>
    <property type="match status" value="1"/>
</dbReference>
<dbReference type="Gene3D" id="3.40.50.300">
    <property type="entry name" value="P-loop containing nucleotide triphosphate hydrolases"/>
    <property type="match status" value="1"/>
</dbReference>
<dbReference type="InterPro" id="IPR004596">
    <property type="entry name" value="Cell_div_suppressor_SulA"/>
</dbReference>
<gene>
    <name evidence="1" type="primary">imuA</name>
    <name evidence="1" type="ORF">Q9312_07475</name>
</gene>
<proteinExistence type="predicted"/>
<dbReference type="EMBL" id="CP133548">
    <property type="protein sequence ID" value="WMS88748.1"/>
    <property type="molecule type" value="Genomic_DNA"/>
</dbReference>
<reference evidence="1 2" key="1">
    <citation type="submission" date="2023-08" db="EMBL/GenBank/DDBJ databases">
        <title>Pleionea litopenaei sp. nov., isolated from stomach of juvenile Litopenaeus vannamei.</title>
        <authorList>
            <person name="Rho A.M."/>
            <person name="Hwang C.Y."/>
        </authorList>
    </citation>
    <scope>NUCLEOTIDE SEQUENCE [LARGE SCALE GENOMIC DNA]</scope>
    <source>
        <strain evidence="1 2">HL-JVS1</strain>
    </source>
</reference>
<evidence type="ECO:0000313" key="1">
    <source>
        <dbReference type="EMBL" id="WMS88748.1"/>
    </source>
</evidence>
<accession>A0AA51X7Z5</accession>
<dbReference type="GO" id="GO:0051782">
    <property type="term" value="P:negative regulation of cell division"/>
    <property type="evidence" value="ECO:0007669"/>
    <property type="project" value="InterPro"/>
</dbReference>
<dbReference type="Proteomes" id="UP001239782">
    <property type="component" value="Chromosome"/>
</dbReference>
<dbReference type="PIRSF" id="PIRSF037290">
    <property type="entry name" value="UCP037290"/>
    <property type="match status" value="1"/>
</dbReference>
<sequence length="267" mass="29793">MSKKASINQLLSHPALWQAKDSSVQRHVHSTGYPSLDLQLFDGGWPQGAVSELLLANTGVGELRLLSPILAELTQQSGYVVLVNPPFIPYAPALLRTGIALNKLLVVRSNDVSSLVWATYQSLTSRSCSAVLTWLPGHAPYKSELRKLALGAREGQCWSFVMRHQRAQQHPSAAKLRMALSATDNGQTHIQVLKQPGGWQGREVTLQLLSEQRHWTRLPVNHWPTYQPLKKHEDLLSPELTHAIPRSVDKWLKQVTPIPHAQQPSIH</sequence>
<dbReference type="InterPro" id="IPR027417">
    <property type="entry name" value="P-loop_NTPase"/>
</dbReference>
<name>A0AA51X7Z5_9GAMM</name>
<dbReference type="InterPro" id="IPR047610">
    <property type="entry name" value="ImuA_translesion"/>
</dbReference>
<dbReference type="InterPro" id="IPR017166">
    <property type="entry name" value="UCP037290"/>
</dbReference>
<dbReference type="KEGG" id="plei:Q9312_07475"/>
<dbReference type="SUPFAM" id="SSF52540">
    <property type="entry name" value="P-loop containing nucleoside triphosphate hydrolases"/>
    <property type="match status" value="1"/>
</dbReference>
<keyword evidence="2" id="KW-1185">Reference proteome</keyword>
<protein>
    <submittedName>
        <fullName evidence="1">Translesion DNA synthesis-associated protein ImuA</fullName>
    </submittedName>
</protein>
<dbReference type="AlphaFoldDB" id="A0AA51X7Z5"/>